<comment type="similarity">
    <text evidence="1">Belongs to the glycosyl hydrolase 32 family.</text>
</comment>
<dbReference type="GO" id="GO:0016787">
    <property type="term" value="F:hydrolase activity"/>
    <property type="evidence" value="ECO:0007669"/>
    <property type="project" value="UniProtKB-KW"/>
</dbReference>
<evidence type="ECO:0000313" key="5">
    <source>
        <dbReference type="EMBL" id="QBR48375.1"/>
    </source>
</evidence>
<feature type="domain" description="Glycosyl hydrolase family 32 N-terminal" evidence="4">
    <location>
        <begin position="36"/>
        <end position="335"/>
    </location>
</feature>
<dbReference type="Pfam" id="PF00251">
    <property type="entry name" value="Glyco_hydro_32N"/>
    <property type="match status" value="1"/>
</dbReference>
<dbReference type="Proteomes" id="UP000295756">
    <property type="component" value="Chromosome"/>
</dbReference>
<dbReference type="CDD" id="cd18622">
    <property type="entry name" value="GH32_Inu-like"/>
    <property type="match status" value="1"/>
</dbReference>
<dbReference type="SUPFAM" id="SSF49899">
    <property type="entry name" value="Concanavalin A-like lectins/glucanases"/>
    <property type="match status" value="1"/>
</dbReference>
<dbReference type="InterPro" id="IPR013320">
    <property type="entry name" value="ConA-like_dom_sf"/>
</dbReference>
<dbReference type="RefSeq" id="WP_013103326.1">
    <property type="nucleotide sequence ID" value="NZ_CP037939.1"/>
</dbReference>
<keyword evidence="3" id="KW-0326">Glycosidase</keyword>
<organism evidence="5 6">
    <name type="scientific">Leuconostoc kimchii</name>
    <dbReference type="NCBI Taxonomy" id="136609"/>
    <lineage>
        <taxon>Bacteria</taxon>
        <taxon>Bacillati</taxon>
        <taxon>Bacillota</taxon>
        <taxon>Bacilli</taxon>
        <taxon>Lactobacillales</taxon>
        <taxon>Lactobacillaceae</taxon>
        <taxon>Leuconostoc</taxon>
    </lineage>
</organism>
<keyword evidence="6" id="KW-1185">Reference proteome</keyword>
<evidence type="ECO:0000256" key="1">
    <source>
        <dbReference type="ARBA" id="ARBA00009902"/>
    </source>
</evidence>
<dbReference type="EMBL" id="CP037939">
    <property type="protein sequence ID" value="QBR48375.1"/>
    <property type="molecule type" value="Genomic_DNA"/>
</dbReference>
<protein>
    <submittedName>
        <fullName evidence="5">Glycoside hydrolase family 32 protein</fullName>
    </submittedName>
</protein>
<dbReference type="InterPro" id="IPR023296">
    <property type="entry name" value="Glyco_hydro_beta-prop_sf"/>
</dbReference>
<evidence type="ECO:0000313" key="6">
    <source>
        <dbReference type="Proteomes" id="UP000295756"/>
    </source>
</evidence>
<evidence type="ECO:0000256" key="3">
    <source>
        <dbReference type="ARBA" id="ARBA00023295"/>
    </source>
</evidence>
<dbReference type="PANTHER" id="PTHR42800">
    <property type="entry name" value="EXOINULINASE INUD (AFU_ORTHOLOGUE AFUA_5G00480)"/>
    <property type="match status" value="1"/>
</dbReference>
<accession>A0ABX5SLY2</accession>
<dbReference type="SMART" id="SM00640">
    <property type="entry name" value="Glyco_32"/>
    <property type="match status" value="1"/>
</dbReference>
<dbReference type="InterPro" id="IPR013148">
    <property type="entry name" value="Glyco_hydro_32_N"/>
</dbReference>
<dbReference type="SUPFAM" id="SSF75005">
    <property type="entry name" value="Arabinanase/levansucrase/invertase"/>
    <property type="match status" value="1"/>
</dbReference>
<sequence length="503" mass="57016">MIKKVVLFVVVLSGVFVMDNHKVLGDTMGEYSQNYHLNAKSGFMNDIQSIVYDEKTQEYKFYYLHNKDFKVGGNGTEWEAVSTKDFVHYNSLGTAIKKYTTPNGDIASGTIYKDYDNTLGFGKDALISYVTSYGEKGQTQNIWFSVDNGLTFQAYKNNPIMTPDNKDANFRDPYVFRLDGTFYMYLAEGNKIGVYNSKDGIHFNYKSGIYNKIDQLGLLECPNLFKLKTTDSHEDKWVMLFGGNGYQRQETTGTYYVVGNLIDGVFQPETDARRVDDGSDFYGAKFMQTNNHQLLGLGWLGSWDYNKQVKTNTGKVGSMSMARVLSLTQKNNYRLITNQFLTSTLFKNKVDEQTVYTKETTADALGYKTVVDKNIPLKSFALNLNTVKDNEAFPSHIHIEIDNQDSFFKFDLDTTNGYYMVSRNSTNIKNEEDAYGHYAKAHVSKINAVNQLNVQLFVDAGSIEMFFPETGETYSLAKFSESANNHVTVKVNGDTRVAYSVLE</sequence>
<evidence type="ECO:0000259" key="4">
    <source>
        <dbReference type="Pfam" id="PF00251"/>
    </source>
</evidence>
<dbReference type="InterPro" id="IPR001362">
    <property type="entry name" value="Glyco_hydro_32"/>
</dbReference>
<dbReference type="PANTHER" id="PTHR42800:SF1">
    <property type="entry name" value="EXOINULINASE INUD (AFU_ORTHOLOGUE AFUA_5G00480)"/>
    <property type="match status" value="1"/>
</dbReference>
<evidence type="ECO:0000256" key="2">
    <source>
        <dbReference type="ARBA" id="ARBA00022801"/>
    </source>
</evidence>
<dbReference type="Gene3D" id="2.115.10.20">
    <property type="entry name" value="Glycosyl hydrolase domain, family 43"/>
    <property type="match status" value="1"/>
</dbReference>
<name>A0ABX5SLY2_9LACO</name>
<gene>
    <name evidence="5" type="ORF">EW139_09710</name>
</gene>
<reference evidence="5 6" key="1">
    <citation type="submission" date="2019-03" db="EMBL/GenBank/DDBJ databases">
        <title>Complete Genome Sequence of Leuconostoc kimchii strain NKJ218 Isolated from Homemade Kimchi.</title>
        <authorList>
            <person name="Jung J.Y."/>
            <person name="Jin H.M."/>
            <person name="Jung J.-W."/>
            <person name="Lee S.-Y."/>
            <person name="Ryu B.-G."/>
            <person name="Han S.-S."/>
            <person name="Kang H.K."/>
            <person name="Choi H.W."/>
            <person name="Chung E.J."/>
            <person name="Choi K.-M."/>
        </authorList>
    </citation>
    <scope>NUCLEOTIDE SEQUENCE [LARGE SCALE GENOMIC DNA]</scope>
    <source>
        <strain evidence="5 6">NKJ218</strain>
    </source>
</reference>
<keyword evidence="2 5" id="KW-0378">Hydrolase</keyword>
<proteinExistence type="inferred from homology"/>